<evidence type="ECO:0000256" key="1">
    <source>
        <dbReference type="ARBA" id="ARBA00022664"/>
    </source>
</evidence>
<keyword evidence="5" id="KW-1185">Reference proteome</keyword>
<reference evidence="4" key="2">
    <citation type="submission" date="2025-08" db="UniProtKB">
        <authorList>
            <consortium name="Ensembl"/>
        </authorList>
    </citation>
    <scope>IDENTIFICATION</scope>
</reference>
<dbReference type="GO" id="GO:0006397">
    <property type="term" value="P:mRNA processing"/>
    <property type="evidence" value="ECO:0007669"/>
    <property type="project" value="UniProtKB-KW"/>
</dbReference>
<dbReference type="GO" id="GO:0000381">
    <property type="term" value="P:regulation of alternative mRNA splicing, via spliceosome"/>
    <property type="evidence" value="ECO:0007669"/>
    <property type="project" value="TreeGrafter"/>
</dbReference>
<dbReference type="OMA" id="NCITEIA"/>
<dbReference type="GeneTree" id="ENSGT00730000111019"/>
<dbReference type="InterPro" id="IPR052768">
    <property type="entry name" value="RBM25"/>
</dbReference>
<feature type="compositionally biased region" description="Basic and acidic residues" evidence="2">
    <location>
        <begin position="1"/>
        <end position="12"/>
    </location>
</feature>
<proteinExistence type="predicted"/>
<sequence>QMKEAKRLKEFLEDYDDERDDPKFYRGSALQKRIRDREKEVELDERDRKREKEELEEIRQRLLAEGHPDPDAELQRLEEEAERRRQAPLKLEPDEKKQKPRRDRDQKKRESERPAQPVPQPEDKPQLKPVMRPITAAPSVSSASGNVTPNSPANESPCGIIIPGENTPEVQLLDENRPKIGLSLKLGTSNSPCQLAAGKRKKLTTVESVFNQFDDEEIDEPQRKRKLVPLDYGDNDKSLGLDGAELSGSKNNINTEEKRKHIKSLIEKIPTARPELFSYPLDWTMVDSTLMDRRIRPWINKKIIEYIGEEEATLVDFVCSKVMAHSTPQGILDDVAMVLDEEAEVFIVKMWRLLIYETEAKKIGLAK</sequence>
<dbReference type="PANTHER" id="PTHR18806">
    <property type="entry name" value="RBM25 PROTEIN"/>
    <property type="match status" value="1"/>
</dbReference>
<feature type="region of interest" description="Disordered" evidence="2">
    <location>
        <begin position="1"/>
        <end position="157"/>
    </location>
</feature>
<organism evidence="4 5">
    <name type="scientific">Tetraodon nigroviridis</name>
    <name type="common">Spotted green pufferfish</name>
    <name type="synonym">Chelonodon nigroviridis</name>
    <dbReference type="NCBI Taxonomy" id="99883"/>
    <lineage>
        <taxon>Eukaryota</taxon>
        <taxon>Metazoa</taxon>
        <taxon>Chordata</taxon>
        <taxon>Craniata</taxon>
        <taxon>Vertebrata</taxon>
        <taxon>Euteleostomi</taxon>
        <taxon>Actinopterygii</taxon>
        <taxon>Neopterygii</taxon>
        <taxon>Teleostei</taxon>
        <taxon>Neoteleostei</taxon>
        <taxon>Acanthomorphata</taxon>
        <taxon>Eupercaria</taxon>
        <taxon>Tetraodontiformes</taxon>
        <taxon>Tetradontoidea</taxon>
        <taxon>Tetraodontidae</taxon>
        <taxon>Tetraodon</taxon>
    </lineage>
</organism>
<dbReference type="AlphaFoldDB" id="H3CGE8"/>
<dbReference type="SMART" id="SM00311">
    <property type="entry name" value="PWI"/>
    <property type="match status" value="1"/>
</dbReference>
<dbReference type="Pfam" id="PF01480">
    <property type="entry name" value="PWI"/>
    <property type="match status" value="1"/>
</dbReference>
<evidence type="ECO:0000259" key="3">
    <source>
        <dbReference type="PROSITE" id="PS51025"/>
    </source>
</evidence>
<dbReference type="HOGENOM" id="CLU_882680_0_0_1"/>
<feature type="compositionally biased region" description="Basic and acidic residues" evidence="2">
    <location>
        <begin position="33"/>
        <end position="113"/>
    </location>
</feature>
<dbReference type="Proteomes" id="UP000007303">
    <property type="component" value="Unassembled WGS sequence"/>
</dbReference>
<protein>
    <submittedName>
        <fullName evidence="4">RNA binding motif protein 25</fullName>
    </submittedName>
</protein>
<dbReference type="Gene3D" id="1.20.1390.10">
    <property type="entry name" value="PWI domain"/>
    <property type="match status" value="1"/>
</dbReference>
<reference evidence="5" key="1">
    <citation type="journal article" date="2004" name="Nature">
        <title>Genome duplication in the teleost fish Tetraodon nigroviridis reveals the early vertebrate proto-karyotype.</title>
        <authorList>
            <person name="Jaillon O."/>
            <person name="Aury J.-M."/>
            <person name="Brunet F."/>
            <person name="Petit J.-L."/>
            <person name="Stange-Thomann N."/>
            <person name="Mauceli E."/>
            <person name="Bouneau L."/>
            <person name="Fischer C."/>
            <person name="Ozouf-Costaz C."/>
            <person name="Bernot A."/>
            <person name="Nicaud S."/>
            <person name="Jaffe D."/>
            <person name="Fisher S."/>
            <person name="Lutfalla G."/>
            <person name="Dossat C."/>
            <person name="Segurens B."/>
            <person name="Dasilva C."/>
            <person name="Salanoubat M."/>
            <person name="Levy M."/>
            <person name="Boudet N."/>
            <person name="Castellano S."/>
            <person name="Anthouard V."/>
            <person name="Jubin C."/>
            <person name="Castelli V."/>
            <person name="Katinka M."/>
            <person name="Vacherie B."/>
            <person name="Biemont C."/>
            <person name="Skalli Z."/>
            <person name="Cattolico L."/>
            <person name="Poulain J."/>
            <person name="De Berardinis V."/>
            <person name="Cruaud C."/>
            <person name="Duprat S."/>
            <person name="Brottier P."/>
            <person name="Coutanceau J.-P."/>
            <person name="Gouzy J."/>
            <person name="Parra G."/>
            <person name="Lardier G."/>
            <person name="Chapple C."/>
            <person name="McKernan K.J."/>
            <person name="McEwan P."/>
            <person name="Bosak S."/>
            <person name="Kellis M."/>
            <person name="Volff J.-N."/>
            <person name="Guigo R."/>
            <person name="Zody M.C."/>
            <person name="Mesirov J."/>
            <person name="Lindblad-Toh K."/>
            <person name="Birren B."/>
            <person name="Nusbaum C."/>
            <person name="Kahn D."/>
            <person name="Robinson-Rechavi M."/>
            <person name="Laudet V."/>
            <person name="Schachter V."/>
            <person name="Quetier F."/>
            <person name="Saurin W."/>
            <person name="Scarpelli C."/>
            <person name="Wincker P."/>
            <person name="Lander E.S."/>
            <person name="Weissenbach J."/>
            <person name="Roest Crollius H."/>
        </authorList>
    </citation>
    <scope>NUCLEOTIDE SEQUENCE [LARGE SCALE GENOMIC DNA]</scope>
</reference>
<reference evidence="4" key="3">
    <citation type="submission" date="2025-09" db="UniProtKB">
        <authorList>
            <consortium name="Ensembl"/>
        </authorList>
    </citation>
    <scope>IDENTIFICATION</scope>
</reference>
<dbReference type="PROSITE" id="PS51025">
    <property type="entry name" value="PWI"/>
    <property type="match status" value="1"/>
</dbReference>
<feature type="compositionally biased region" description="Polar residues" evidence="2">
    <location>
        <begin position="138"/>
        <end position="154"/>
    </location>
</feature>
<evidence type="ECO:0000313" key="4">
    <source>
        <dbReference type="Ensembl" id="ENSTNIP00000007326.1"/>
    </source>
</evidence>
<dbReference type="InParanoid" id="H3CGE8"/>
<evidence type="ECO:0000313" key="5">
    <source>
        <dbReference type="Proteomes" id="UP000007303"/>
    </source>
</evidence>
<dbReference type="GO" id="GO:0005681">
    <property type="term" value="C:spliceosomal complex"/>
    <property type="evidence" value="ECO:0007669"/>
    <property type="project" value="TreeGrafter"/>
</dbReference>
<feature type="domain" description="PWI" evidence="3">
    <location>
        <begin position="274"/>
        <end position="367"/>
    </location>
</feature>
<dbReference type="PANTHER" id="PTHR18806:SF4">
    <property type="entry name" value="RNA-BINDING PROTEIN 25"/>
    <property type="match status" value="1"/>
</dbReference>
<accession>H3CGE8</accession>
<dbReference type="InterPro" id="IPR002483">
    <property type="entry name" value="PWI_dom"/>
</dbReference>
<evidence type="ECO:0000256" key="2">
    <source>
        <dbReference type="SAM" id="MobiDB-lite"/>
    </source>
</evidence>
<dbReference type="InterPro" id="IPR036483">
    <property type="entry name" value="PWI_dom_sf"/>
</dbReference>
<dbReference type="SUPFAM" id="SSF101233">
    <property type="entry name" value="PWI domain"/>
    <property type="match status" value="1"/>
</dbReference>
<dbReference type="STRING" id="99883.ENSTNIP00000007326"/>
<dbReference type="GO" id="GO:0003729">
    <property type="term" value="F:mRNA binding"/>
    <property type="evidence" value="ECO:0007669"/>
    <property type="project" value="TreeGrafter"/>
</dbReference>
<keyword evidence="1" id="KW-0507">mRNA processing</keyword>
<name>H3CGE8_TETNG</name>
<dbReference type="Ensembl" id="ENSTNIT00000007484.1">
    <property type="protein sequence ID" value="ENSTNIP00000007326.1"/>
    <property type="gene ID" value="ENSTNIG00000004673.1"/>
</dbReference>
<dbReference type="FunFam" id="1.20.1390.10:FF:000004">
    <property type="entry name" value="RNA-binding motif protein 25"/>
    <property type="match status" value="1"/>
</dbReference>